<keyword evidence="3 10" id="KW-0653">Protein transport</keyword>
<dbReference type="PANTHER" id="PTHR23058">
    <property type="entry name" value="PEROXISOMAL MEMBRANE PROTEIN PEX14"/>
    <property type="match status" value="1"/>
</dbReference>
<keyword evidence="6 10" id="KW-0576">Peroxisome</keyword>
<dbReference type="GO" id="GO:0005778">
    <property type="term" value="C:peroxisomal membrane"/>
    <property type="evidence" value="ECO:0007669"/>
    <property type="project" value="UniProtKB-SubCell"/>
</dbReference>
<dbReference type="Proteomes" id="UP001620626">
    <property type="component" value="Unassembled WGS sequence"/>
</dbReference>
<feature type="compositionally biased region" description="Low complexity" evidence="11">
    <location>
        <begin position="1"/>
        <end position="15"/>
    </location>
</feature>
<evidence type="ECO:0000259" key="12">
    <source>
        <dbReference type="Pfam" id="PF04695"/>
    </source>
</evidence>
<dbReference type="InterPro" id="IPR006785">
    <property type="entry name" value="Pex14_N"/>
</dbReference>
<evidence type="ECO:0000256" key="3">
    <source>
        <dbReference type="ARBA" id="ARBA00022927"/>
    </source>
</evidence>
<evidence type="ECO:0000256" key="10">
    <source>
        <dbReference type="RuleBase" id="RU367032"/>
    </source>
</evidence>
<comment type="similarity">
    <text evidence="1 10">Belongs to the peroxin-14 family.</text>
</comment>
<evidence type="ECO:0000256" key="7">
    <source>
        <dbReference type="ARBA" id="ARBA00029502"/>
    </source>
</evidence>
<feature type="compositionally biased region" description="Low complexity" evidence="11">
    <location>
        <begin position="80"/>
        <end position="93"/>
    </location>
</feature>
<keyword evidence="2 10" id="KW-0813">Transport</keyword>
<dbReference type="AlphaFoldDB" id="A0ABD2LZE1"/>
<keyword evidence="14" id="KW-1185">Reference proteome</keyword>
<gene>
    <name evidence="13" type="ORF">niasHT_007861</name>
</gene>
<feature type="compositionally biased region" description="Low complexity" evidence="11">
    <location>
        <begin position="262"/>
        <end position="273"/>
    </location>
</feature>
<name>A0ABD2LZE1_9BILA</name>
<dbReference type="Gene3D" id="1.10.10.10">
    <property type="entry name" value="Winged helix-like DNA-binding domain superfamily/Winged helix DNA-binding domain"/>
    <property type="match status" value="1"/>
</dbReference>
<dbReference type="InterPro" id="IPR036388">
    <property type="entry name" value="WH-like_DNA-bd_sf"/>
</dbReference>
<dbReference type="EMBL" id="JBICBT010000207">
    <property type="protein sequence ID" value="KAL3120569.1"/>
    <property type="molecule type" value="Genomic_DNA"/>
</dbReference>
<evidence type="ECO:0000256" key="4">
    <source>
        <dbReference type="ARBA" id="ARBA00023010"/>
    </source>
</evidence>
<evidence type="ECO:0000256" key="8">
    <source>
        <dbReference type="ARBA" id="ARBA00029691"/>
    </source>
</evidence>
<feature type="compositionally biased region" description="Basic and acidic residues" evidence="11">
    <location>
        <begin position="242"/>
        <end position="254"/>
    </location>
</feature>
<evidence type="ECO:0000256" key="6">
    <source>
        <dbReference type="ARBA" id="ARBA00023140"/>
    </source>
</evidence>
<dbReference type="InterPro" id="IPR025655">
    <property type="entry name" value="PEX14"/>
</dbReference>
<evidence type="ECO:0000313" key="14">
    <source>
        <dbReference type="Proteomes" id="UP001620626"/>
    </source>
</evidence>
<feature type="region of interest" description="Disordered" evidence="11">
    <location>
        <begin position="1"/>
        <end position="25"/>
    </location>
</feature>
<evidence type="ECO:0000256" key="2">
    <source>
        <dbReference type="ARBA" id="ARBA00022448"/>
    </source>
</evidence>
<evidence type="ECO:0000256" key="9">
    <source>
        <dbReference type="ARBA" id="ARBA00046271"/>
    </source>
</evidence>
<evidence type="ECO:0000256" key="5">
    <source>
        <dbReference type="ARBA" id="ARBA00023136"/>
    </source>
</evidence>
<feature type="region of interest" description="Disordered" evidence="11">
    <location>
        <begin position="73"/>
        <end position="93"/>
    </location>
</feature>
<feature type="domain" description="Peroxisome membrane anchor protein Pex14p N-terminal" evidence="12">
    <location>
        <begin position="27"/>
        <end position="70"/>
    </location>
</feature>
<protein>
    <recommendedName>
        <fullName evidence="7 10">Peroxisomal membrane protein PEX14</fullName>
    </recommendedName>
    <alternativeName>
        <fullName evidence="8 10">Peroxin-14</fullName>
    </alternativeName>
</protein>
<evidence type="ECO:0000256" key="11">
    <source>
        <dbReference type="SAM" id="MobiDB-lite"/>
    </source>
</evidence>
<evidence type="ECO:0000313" key="13">
    <source>
        <dbReference type="EMBL" id="KAL3120569.1"/>
    </source>
</evidence>
<comment type="caution">
    <text evidence="13">The sequence shown here is derived from an EMBL/GenBank/DDBJ whole genome shotgun (WGS) entry which is preliminary data.</text>
</comment>
<dbReference type="Pfam" id="PF04695">
    <property type="entry name" value="Pex14_N"/>
    <property type="match status" value="1"/>
</dbReference>
<keyword evidence="4" id="KW-0811">Translocation</keyword>
<keyword evidence="5 10" id="KW-0472">Membrane</keyword>
<organism evidence="13 14">
    <name type="scientific">Heterodera trifolii</name>
    <dbReference type="NCBI Taxonomy" id="157864"/>
    <lineage>
        <taxon>Eukaryota</taxon>
        <taxon>Metazoa</taxon>
        <taxon>Ecdysozoa</taxon>
        <taxon>Nematoda</taxon>
        <taxon>Chromadorea</taxon>
        <taxon>Rhabditida</taxon>
        <taxon>Tylenchina</taxon>
        <taxon>Tylenchomorpha</taxon>
        <taxon>Tylenchoidea</taxon>
        <taxon>Heteroderidae</taxon>
        <taxon>Heteroderinae</taxon>
        <taxon>Heterodera</taxon>
    </lineage>
</organism>
<accession>A0ABD2LZE1</accession>
<sequence>MASSSAASDDSSAVSSPPPPLLSSPIRSEMVAAAKQFLANPRVRNTPISEQTEFLRGKGLTEEEIQKAMQLTTDGAGEVPSTSLSSLPPASAPSPSARAVVDLARSALLFGTAGYMVYRFVRSWLLPQLLNVPDPAEERMQRLEQQVERLSDSTRCIAESVTQTLVAVTEQNEQLSRTMMMMQGGTKGTVCTADIDRVHSEIGIVKSLLLNQSQFPPVPESAFPRHRRTAQNGINGTNKGKMPKDDNGEAKSSNEGEEEQLAQRQQQQNNGERLNADKNGSPV</sequence>
<dbReference type="GO" id="GO:0016560">
    <property type="term" value="P:protein import into peroxisome matrix, docking"/>
    <property type="evidence" value="ECO:0007669"/>
    <property type="project" value="UniProtKB-UniRule"/>
</dbReference>
<evidence type="ECO:0000256" key="1">
    <source>
        <dbReference type="ARBA" id="ARBA00005443"/>
    </source>
</evidence>
<comment type="subcellular location">
    <subcellularLocation>
        <location evidence="9 10">Peroxisome membrane</location>
    </subcellularLocation>
</comment>
<feature type="region of interest" description="Disordered" evidence="11">
    <location>
        <begin position="215"/>
        <end position="283"/>
    </location>
</feature>
<dbReference type="PANTHER" id="PTHR23058:SF0">
    <property type="entry name" value="PEROXISOMAL MEMBRANE PROTEIN PEX14"/>
    <property type="match status" value="1"/>
</dbReference>
<proteinExistence type="inferred from homology"/>
<comment type="function">
    <text evidence="10">Component of the PEX13-PEX14 docking complex, a translocon channel that specifically mediates the import of peroxisomal cargo proteins bound to PEX5 receptor. The PEX13-PEX14 docking complex forms a large import pore which can be opened to a diameter of about 9 nm. Mechanistically, PEX5 receptor along with cargo proteins associates with the PEX14 subunit of the PEX13-PEX14 docking complex in the cytosol, leading to the insertion of the receptor into the organelle membrane with the concomitant translocation of the cargo into the peroxisome matrix.</text>
</comment>
<reference evidence="13 14" key="1">
    <citation type="submission" date="2024-10" db="EMBL/GenBank/DDBJ databases">
        <authorList>
            <person name="Kim D."/>
        </authorList>
    </citation>
    <scope>NUCLEOTIDE SEQUENCE [LARGE SCALE GENOMIC DNA]</scope>
    <source>
        <strain evidence="13">BH-2024</strain>
    </source>
</reference>